<dbReference type="EMBL" id="JAMKFB020000001">
    <property type="protein sequence ID" value="KAL0204445.1"/>
    <property type="molecule type" value="Genomic_DNA"/>
</dbReference>
<evidence type="ECO:0000313" key="2">
    <source>
        <dbReference type="Proteomes" id="UP001529510"/>
    </source>
</evidence>
<comment type="caution">
    <text evidence="1">The sequence shown here is derived from an EMBL/GenBank/DDBJ whole genome shotgun (WGS) entry which is preliminary data.</text>
</comment>
<gene>
    <name evidence="1" type="ORF">M9458_002463</name>
</gene>
<proteinExistence type="predicted"/>
<dbReference type="AlphaFoldDB" id="A0ABD0S230"/>
<evidence type="ECO:0000313" key="1">
    <source>
        <dbReference type="EMBL" id="KAL0204445.1"/>
    </source>
</evidence>
<name>A0ABD0S230_CIRMR</name>
<keyword evidence="2" id="KW-1185">Reference proteome</keyword>
<dbReference type="Proteomes" id="UP001529510">
    <property type="component" value="Unassembled WGS sequence"/>
</dbReference>
<feature type="non-terminal residue" evidence="1">
    <location>
        <position position="1"/>
    </location>
</feature>
<sequence>EAYRRLAQRYKMHFETEVQRDVASFEESRLQDLLMLAAQSPSRAFRSLQDDFQQVWDQRLTQLLERRQQYLQ</sequence>
<feature type="non-terminal residue" evidence="1">
    <location>
        <position position="72"/>
    </location>
</feature>
<organism evidence="1 2">
    <name type="scientific">Cirrhinus mrigala</name>
    <name type="common">Mrigala</name>
    <dbReference type="NCBI Taxonomy" id="683832"/>
    <lineage>
        <taxon>Eukaryota</taxon>
        <taxon>Metazoa</taxon>
        <taxon>Chordata</taxon>
        <taxon>Craniata</taxon>
        <taxon>Vertebrata</taxon>
        <taxon>Euteleostomi</taxon>
        <taxon>Actinopterygii</taxon>
        <taxon>Neopterygii</taxon>
        <taxon>Teleostei</taxon>
        <taxon>Ostariophysi</taxon>
        <taxon>Cypriniformes</taxon>
        <taxon>Cyprinidae</taxon>
        <taxon>Labeoninae</taxon>
        <taxon>Labeonini</taxon>
        <taxon>Cirrhinus</taxon>
    </lineage>
</organism>
<protein>
    <submittedName>
        <fullName evidence="1">Uncharacterized protein</fullName>
    </submittedName>
</protein>
<reference evidence="1 2" key="1">
    <citation type="submission" date="2024-05" db="EMBL/GenBank/DDBJ databases">
        <title>Genome sequencing and assembly of Indian major carp, Cirrhinus mrigala (Hamilton, 1822).</title>
        <authorList>
            <person name="Mohindra V."/>
            <person name="Chowdhury L.M."/>
            <person name="Lal K."/>
            <person name="Jena J.K."/>
        </authorList>
    </citation>
    <scope>NUCLEOTIDE SEQUENCE [LARGE SCALE GENOMIC DNA]</scope>
    <source>
        <strain evidence="1">CM1030</strain>
        <tissue evidence="1">Blood</tissue>
    </source>
</reference>
<accession>A0ABD0S230</accession>